<feature type="domain" description="GIR1-like zinc ribbon" evidence="2">
    <location>
        <begin position="210"/>
        <end position="239"/>
    </location>
</feature>
<feature type="compositionally biased region" description="Low complexity" evidence="1">
    <location>
        <begin position="179"/>
        <end position="194"/>
    </location>
</feature>
<dbReference type="Pfam" id="PF24747">
    <property type="entry name" value="Zn-ribbon_GIR1"/>
    <property type="match status" value="1"/>
</dbReference>
<evidence type="ECO:0000256" key="1">
    <source>
        <dbReference type="SAM" id="MobiDB-lite"/>
    </source>
</evidence>
<evidence type="ECO:0000259" key="2">
    <source>
        <dbReference type="Pfam" id="PF24747"/>
    </source>
</evidence>
<dbReference type="Proteomes" id="UP000834106">
    <property type="component" value="Chromosome 1"/>
</dbReference>
<dbReference type="EMBL" id="OU503036">
    <property type="protein sequence ID" value="CAI9755068.1"/>
    <property type="molecule type" value="Genomic_DNA"/>
</dbReference>
<gene>
    <name evidence="3" type="ORF">FPE_LOCUS2499</name>
</gene>
<feature type="region of interest" description="Disordered" evidence="1">
    <location>
        <begin position="168"/>
        <end position="200"/>
    </location>
</feature>
<dbReference type="PANTHER" id="PTHR33177">
    <property type="entry name" value="PUTATIVE-RELATED"/>
    <property type="match status" value="1"/>
</dbReference>
<name>A0AAD2DK50_9LAMI</name>
<evidence type="ECO:0000313" key="3">
    <source>
        <dbReference type="EMBL" id="CAI9755068.1"/>
    </source>
</evidence>
<reference evidence="3" key="1">
    <citation type="submission" date="2023-05" db="EMBL/GenBank/DDBJ databases">
        <authorList>
            <person name="Huff M."/>
        </authorList>
    </citation>
    <scope>NUCLEOTIDE SEQUENCE</scope>
</reference>
<evidence type="ECO:0000313" key="4">
    <source>
        <dbReference type="Proteomes" id="UP000834106"/>
    </source>
</evidence>
<dbReference type="AlphaFoldDB" id="A0AAD2DK50"/>
<organism evidence="3 4">
    <name type="scientific">Fraxinus pennsylvanica</name>
    <dbReference type="NCBI Taxonomy" id="56036"/>
    <lineage>
        <taxon>Eukaryota</taxon>
        <taxon>Viridiplantae</taxon>
        <taxon>Streptophyta</taxon>
        <taxon>Embryophyta</taxon>
        <taxon>Tracheophyta</taxon>
        <taxon>Spermatophyta</taxon>
        <taxon>Magnoliopsida</taxon>
        <taxon>eudicotyledons</taxon>
        <taxon>Gunneridae</taxon>
        <taxon>Pentapetalae</taxon>
        <taxon>asterids</taxon>
        <taxon>lamiids</taxon>
        <taxon>Lamiales</taxon>
        <taxon>Oleaceae</taxon>
        <taxon>Oleeae</taxon>
        <taxon>Fraxinus</taxon>
    </lineage>
</organism>
<accession>A0AAD2DK50</accession>
<sequence length="254" mass="27990">MEVEKQRNKVKMKKRRAPEIAIVGSDDKRVVKGGEPNESELSSGKSTTLITRDLLGRCCTLDSKELDLELQVPSGWEKRLDLKSGNVFLQRCDSSISSSSTSENKPHGKTVAKLKDLNFYPASKQTLNLFHNASLDLKTLVPPPSTSKPSSNYRSICTLDKVKSALKKAENESTKKRSISMSKSLSTHSSSSSSVKDCDSNHEEKMDASVATGCPNCLLYVLISKSNPNCPQCNNIVLLPMQVKKPRFDLNITI</sequence>
<dbReference type="InterPro" id="IPR056440">
    <property type="entry name" value="Zn-ribbon_GIR1"/>
</dbReference>
<protein>
    <recommendedName>
        <fullName evidence="2">GIR1-like zinc ribbon domain-containing protein</fullName>
    </recommendedName>
</protein>
<proteinExistence type="predicted"/>
<dbReference type="InterPro" id="IPR055281">
    <property type="entry name" value="GIR1-2/SIED1"/>
</dbReference>
<keyword evidence="4" id="KW-1185">Reference proteome</keyword>
<dbReference type="PANTHER" id="PTHR33177:SF24">
    <property type="entry name" value="FILAMENTOUS HEMAGGLUTININ TRANSPORTER"/>
    <property type="match status" value="1"/>
</dbReference>